<dbReference type="GO" id="GO:0016740">
    <property type="term" value="F:transferase activity"/>
    <property type="evidence" value="ECO:0007669"/>
    <property type="project" value="UniProtKB-KW"/>
</dbReference>
<dbReference type="InterPro" id="IPR011009">
    <property type="entry name" value="Kinase-like_dom_sf"/>
</dbReference>
<reference evidence="3 4" key="1">
    <citation type="journal article" date="2010" name="J. Bacteriol.">
        <title>Genome sequence of the oligotrophic marine Gammaproteobacterium HTCC2143, isolated from the Oregon Coast.</title>
        <authorList>
            <person name="Oh H.M."/>
            <person name="Kang I."/>
            <person name="Ferriera S."/>
            <person name="Giovannoni S.J."/>
            <person name="Cho J.C."/>
        </authorList>
    </citation>
    <scope>NUCLEOTIDE SEQUENCE [LARGE SCALE GENOMIC DNA]</scope>
    <source>
        <strain evidence="3 4">HTCC2143</strain>
    </source>
</reference>
<feature type="domain" description="Aminoglycoside phosphotransferase" evidence="1">
    <location>
        <begin position="25"/>
        <end position="268"/>
    </location>
</feature>
<evidence type="ECO:0000313" key="3">
    <source>
        <dbReference type="EMBL" id="EAW33064.1"/>
    </source>
</evidence>
<dbReference type="CDD" id="cd05154">
    <property type="entry name" value="ACAD10_11_N-like"/>
    <property type="match status" value="1"/>
</dbReference>
<dbReference type="STRING" id="247633.GP2143_17451"/>
<evidence type="ECO:0000259" key="1">
    <source>
        <dbReference type="Pfam" id="PF01636"/>
    </source>
</evidence>
<gene>
    <name evidence="3" type="ORF">GP2143_17451</name>
</gene>
<dbReference type="InterPro" id="IPR002575">
    <property type="entry name" value="Aminoglycoside_PTrfase"/>
</dbReference>
<accession>A0YAB0</accession>
<dbReference type="InterPro" id="IPR041726">
    <property type="entry name" value="ACAD10_11_N"/>
</dbReference>
<evidence type="ECO:0000259" key="2">
    <source>
        <dbReference type="Pfam" id="PF19802"/>
    </source>
</evidence>
<dbReference type="Gene3D" id="3.90.1200.10">
    <property type="match status" value="1"/>
</dbReference>
<organism evidence="3 4">
    <name type="scientific">marine gamma proteobacterium HTCC2143</name>
    <dbReference type="NCBI Taxonomy" id="247633"/>
    <lineage>
        <taxon>Bacteria</taxon>
        <taxon>Pseudomonadati</taxon>
        <taxon>Pseudomonadota</taxon>
        <taxon>Gammaproteobacteria</taxon>
        <taxon>Cellvibrionales</taxon>
        <taxon>Spongiibacteraceae</taxon>
        <taxon>BD1-7 clade</taxon>
    </lineage>
</organism>
<name>A0YAB0_9GAMM</name>
<dbReference type="Proteomes" id="UP000004931">
    <property type="component" value="Unassembled WGS sequence"/>
</dbReference>
<dbReference type="AlphaFoldDB" id="A0YAB0"/>
<proteinExistence type="predicted"/>
<dbReference type="PANTHER" id="PTHR21310">
    <property type="entry name" value="AMINOGLYCOSIDE PHOSPHOTRANSFERASE-RELATED-RELATED"/>
    <property type="match status" value="1"/>
</dbReference>
<evidence type="ECO:0000313" key="4">
    <source>
        <dbReference type="Proteomes" id="UP000004931"/>
    </source>
</evidence>
<feature type="domain" description="DUF6285" evidence="2">
    <location>
        <begin position="369"/>
        <end position="460"/>
    </location>
</feature>
<dbReference type="eggNOG" id="COG3173">
    <property type="taxonomic scope" value="Bacteria"/>
</dbReference>
<dbReference type="PANTHER" id="PTHR21310:SF57">
    <property type="entry name" value="BLR2944 PROTEIN"/>
    <property type="match status" value="1"/>
</dbReference>
<keyword evidence="4" id="KW-1185">Reference proteome</keyword>
<dbReference type="Pfam" id="PF01636">
    <property type="entry name" value="APH"/>
    <property type="match status" value="1"/>
</dbReference>
<dbReference type="OrthoDB" id="179763at2"/>
<dbReference type="EMBL" id="AAVT01000001">
    <property type="protein sequence ID" value="EAW33064.1"/>
    <property type="molecule type" value="Genomic_DNA"/>
</dbReference>
<dbReference type="InterPro" id="IPR051678">
    <property type="entry name" value="AGP_Transferase"/>
</dbReference>
<sequence>MTEFDSKLSDCLHRFVPQFQQLVKAERLSGGASQETYRLTVLVDGVELLLAMRRAPGGADVERTAGYPGLDVEALLMQAALAASVPAPTIHHVLSESDGLGEGFIMEWLGGETLGARIVKIPALDEIRPRLAFECGEVLARIHAIKLESFGLDKKLLPITPKEHVEQTLARYMEYQSPQPMIDYTGRWLLDNLPQNYTPALVHTDYRNGNIMVSPAGVEAVLDWELAHIGDPMRDLGWICTNSWRFGHSELPVGGFGSYDDFFSGYESVCGVSVNRDHVKFWEIFGSFWWAVTCLGMADHYRNGPDKSIERAAIGRRSSEGQIDCVNLLMPGLVELVTNASSPDDVGMPRVDELLLGVKDFLQQQVMTETEGRTNFMARVAANSVSIVVRELELGPQANVLELDRLQSLLGNPDNQSILDLRWQLCRELNAGSIPLESEELQRHLRFTVANQVAIDQPKYSGLQTALNA</sequence>
<keyword evidence="3" id="KW-0808">Transferase</keyword>
<protein>
    <submittedName>
        <fullName evidence="3">Aminoglycoside phosphotransferase</fullName>
    </submittedName>
</protein>
<dbReference type="Gene3D" id="3.30.200.20">
    <property type="entry name" value="Phosphorylase Kinase, domain 1"/>
    <property type="match status" value="1"/>
</dbReference>
<dbReference type="SUPFAM" id="SSF56112">
    <property type="entry name" value="Protein kinase-like (PK-like)"/>
    <property type="match status" value="1"/>
</dbReference>
<dbReference type="InterPro" id="IPR046252">
    <property type="entry name" value="DUF6285"/>
</dbReference>
<dbReference type="Pfam" id="PF19802">
    <property type="entry name" value="DUF6285"/>
    <property type="match status" value="1"/>
</dbReference>
<comment type="caution">
    <text evidence="3">The sequence shown here is derived from an EMBL/GenBank/DDBJ whole genome shotgun (WGS) entry which is preliminary data.</text>
</comment>